<feature type="non-terminal residue" evidence="4">
    <location>
        <position position="153"/>
    </location>
</feature>
<dbReference type="RefSeq" id="XP_013913341.1">
    <property type="nucleotide sequence ID" value="XM_014057866.1"/>
</dbReference>
<feature type="compositionally biased region" description="Polar residues" evidence="1">
    <location>
        <begin position="102"/>
        <end position="121"/>
    </location>
</feature>
<evidence type="ECO:0000256" key="1">
    <source>
        <dbReference type="SAM" id="MobiDB-lite"/>
    </source>
</evidence>
<proteinExistence type="predicted"/>
<keyword evidence="3" id="KW-1185">Reference proteome</keyword>
<dbReference type="GeneID" id="106542205"/>
<feature type="signal peptide" evidence="2">
    <location>
        <begin position="1"/>
        <end position="25"/>
    </location>
</feature>
<evidence type="ECO:0000313" key="3">
    <source>
        <dbReference type="Proteomes" id="UP000504617"/>
    </source>
</evidence>
<name>A0A6I9XGV2_9SAUR</name>
<keyword evidence="2" id="KW-0732">Signal</keyword>
<feature type="compositionally biased region" description="Basic and acidic residues" evidence="1">
    <location>
        <begin position="87"/>
        <end position="101"/>
    </location>
</feature>
<dbReference type="AlphaFoldDB" id="A0A6I9XGV2"/>
<evidence type="ECO:0000256" key="2">
    <source>
        <dbReference type="SAM" id="SignalP"/>
    </source>
</evidence>
<dbReference type="Proteomes" id="UP000504617">
    <property type="component" value="Unplaced"/>
</dbReference>
<feature type="region of interest" description="Disordered" evidence="1">
    <location>
        <begin position="81"/>
        <end position="135"/>
    </location>
</feature>
<dbReference type="KEGG" id="tsr:106542205"/>
<accession>A0A6I9XGV2</accession>
<sequence>MGWRGAARLLPLAFLVLLQVDPRLAAWLPPCHSGYVFVVPDGRLSPGQVSSEVRSADCPGGEPVLGSPDLRSLADGKVAAVQQRYRQARERPSRVHARDSRGTQSSASAVLQNKGPPSSQGEPMPAKRVEWPKFPSILKRRKRDWVIPPIRMP</sequence>
<evidence type="ECO:0000313" key="4">
    <source>
        <dbReference type="RefSeq" id="XP_013913341.1"/>
    </source>
</evidence>
<protein>
    <submittedName>
        <fullName evidence="4">Cadherin-1-like</fullName>
    </submittedName>
</protein>
<feature type="region of interest" description="Disordered" evidence="1">
    <location>
        <begin position="48"/>
        <end position="69"/>
    </location>
</feature>
<reference evidence="4" key="1">
    <citation type="submission" date="2025-08" db="UniProtKB">
        <authorList>
            <consortium name="RefSeq"/>
        </authorList>
    </citation>
    <scope>IDENTIFICATION</scope>
</reference>
<organism evidence="3 4">
    <name type="scientific">Thamnophis sirtalis</name>
    <dbReference type="NCBI Taxonomy" id="35019"/>
    <lineage>
        <taxon>Eukaryota</taxon>
        <taxon>Metazoa</taxon>
        <taxon>Chordata</taxon>
        <taxon>Craniata</taxon>
        <taxon>Vertebrata</taxon>
        <taxon>Euteleostomi</taxon>
        <taxon>Lepidosauria</taxon>
        <taxon>Squamata</taxon>
        <taxon>Bifurcata</taxon>
        <taxon>Unidentata</taxon>
        <taxon>Episquamata</taxon>
        <taxon>Toxicofera</taxon>
        <taxon>Serpentes</taxon>
        <taxon>Colubroidea</taxon>
        <taxon>Colubridae</taxon>
        <taxon>Natricinae</taxon>
        <taxon>Thamnophis</taxon>
    </lineage>
</organism>
<feature type="chain" id="PRO_5026669411" evidence="2">
    <location>
        <begin position="26"/>
        <end position="153"/>
    </location>
</feature>
<gene>
    <name evidence="4" type="primary">LOC106542205</name>
</gene>